<dbReference type="PANTHER" id="PTHR35046">
    <property type="entry name" value="ZINC KNUCKLE (CCHC-TYPE) FAMILY PROTEIN"/>
    <property type="match status" value="1"/>
</dbReference>
<comment type="caution">
    <text evidence="1">The sequence shown here is derived from an EMBL/GenBank/DDBJ whole genome shotgun (WGS) entry which is preliminary data.</text>
</comment>
<reference evidence="1" key="1">
    <citation type="submission" date="2018-05" db="EMBL/GenBank/DDBJ databases">
        <title>Draft genome of Mucuna pruriens seed.</title>
        <authorList>
            <person name="Nnadi N.E."/>
            <person name="Vos R."/>
            <person name="Hasami M.H."/>
            <person name="Devisetty U.K."/>
            <person name="Aguiy J.C."/>
        </authorList>
    </citation>
    <scope>NUCLEOTIDE SEQUENCE [LARGE SCALE GENOMIC DNA]</scope>
    <source>
        <strain evidence="1">JCA_2017</strain>
    </source>
</reference>
<organism evidence="1 2">
    <name type="scientific">Mucuna pruriens</name>
    <name type="common">Velvet bean</name>
    <name type="synonym">Dolichos pruriens</name>
    <dbReference type="NCBI Taxonomy" id="157652"/>
    <lineage>
        <taxon>Eukaryota</taxon>
        <taxon>Viridiplantae</taxon>
        <taxon>Streptophyta</taxon>
        <taxon>Embryophyta</taxon>
        <taxon>Tracheophyta</taxon>
        <taxon>Spermatophyta</taxon>
        <taxon>Magnoliopsida</taxon>
        <taxon>eudicotyledons</taxon>
        <taxon>Gunneridae</taxon>
        <taxon>Pentapetalae</taxon>
        <taxon>rosids</taxon>
        <taxon>fabids</taxon>
        <taxon>Fabales</taxon>
        <taxon>Fabaceae</taxon>
        <taxon>Papilionoideae</taxon>
        <taxon>50 kb inversion clade</taxon>
        <taxon>NPAAA clade</taxon>
        <taxon>indigoferoid/millettioid clade</taxon>
        <taxon>Phaseoleae</taxon>
        <taxon>Mucuna</taxon>
    </lineage>
</organism>
<keyword evidence="2" id="KW-1185">Reference proteome</keyword>
<accession>A0A371GHJ8</accession>
<dbReference type="PANTHER" id="PTHR35046:SF9">
    <property type="entry name" value="RNA-DIRECTED DNA POLYMERASE"/>
    <property type="match status" value="1"/>
</dbReference>
<feature type="non-terminal residue" evidence="1">
    <location>
        <position position="1"/>
    </location>
</feature>
<proteinExistence type="predicted"/>
<name>A0A371GHJ8_MUCPR</name>
<dbReference type="AlphaFoldDB" id="A0A371GHJ8"/>
<sequence>MEVTTIRAQIVESQETTMARFLHGFNRDIQEIVELHNHTFISTLVHQVSKVEYQLMTHGRKPYPTTSSNWKGEKKNYLERTKVQRRGCLGNGHVAFQCSNKRTMIHRYDGDIDNESSQEEISTSGSKWYSSEEVSYEGDLLMMVNGNCCSLIIDGGRSINVASLRLVNVKFTLGKYKDEILCDIVPMEATQSCWEDCGNLTKNTKSIKKVVLSKKEPLLLWPKSLLDNLPTSFERILEEFKDICQKEMPKGLPHIRGIEHQIDFMLGSSFLNRLAYRANLEESKDIQI</sequence>
<dbReference type="OrthoDB" id="1934635at2759"/>
<evidence type="ECO:0000313" key="2">
    <source>
        <dbReference type="Proteomes" id="UP000257109"/>
    </source>
</evidence>
<dbReference type="EMBL" id="QJKJ01005566">
    <property type="protein sequence ID" value="RDX89803.1"/>
    <property type="molecule type" value="Genomic_DNA"/>
</dbReference>
<protein>
    <submittedName>
        <fullName evidence="1">Uncharacterized protein</fullName>
    </submittedName>
</protein>
<dbReference type="Proteomes" id="UP000257109">
    <property type="component" value="Unassembled WGS sequence"/>
</dbReference>
<gene>
    <name evidence="1" type="ORF">CR513_28425</name>
</gene>
<evidence type="ECO:0000313" key="1">
    <source>
        <dbReference type="EMBL" id="RDX89803.1"/>
    </source>
</evidence>